<keyword evidence="2" id="KW-1185">Reference proteome</keyword>
<evidence type="ECO:0000313" key="1">
    <source>
        <dbReference type="EMBL" id="KAF9070822.1"/>
    </source>
</evidence>
<reference evidence="1" key="1">
    <citation type="submission" date="2020-11" db="EMBL/GenBank/DDBJ databases">
        <authorList>
            <consortium name="DOE Joint Genome Institute"/>
            <person name="Ahrendt S."/>
            <person name="Riley R."/>
            <person name="Andreopoulos W."/>
            <person name="Labutti K."/>
            <person name="Pangilinan J."/>
            <person name="Ruiz-Duenas F.J."/>
            <person name="Barrasa J.M."/>
            <person name="Sanchez-Garcia M."/>
            <person name="Camarero S."/>
            <person name="Miyauchi S."/>
            <person name="Serrano A."/>
            <person name="Linde D."/>
            <person name="Babiker R."/>
            <person name="Drula E."/>
            <person name="Ayuso-Fernandez I."/>
            <person name="Pacheco R."/>
            <person name="Padilla G."/>
            <person name="Ferreira P."/>
            <person name="Barriuso J."/>
            <person name="Kellner H."/>
            <person name="Castanera R."/>
            <person name="Alfaro M."/>
            <person name="Ramirez L."/>
            <person name="Pisabarro A.G."/>
            <person name="Kuo A."/>
            <person name="Tritt A."/>
            <person name="Lipzen A."/>
            <person name="He G."/>
            <person name="Yan M."/>
            <person name="Ng V."/>
            <person name="Cullen D."/>
            <person name="Martin F."/>
            <person name="Rosso M.-N."/>
            <person name="Henrissat B."/>
            <person name="Hibbett D."/>
            <person name="Martinez A.T."/>
            <person name="Grigoriev I.V."/>
        </authorList>
    </citation>
    <scope>NUCLEOTIDE SEQUENCE</scope>
    <source>
        <strain evidence="1">AH 40177</strain>
    </source>
</reference>
<organism evidence="1 2">
    <name type="scientific">Rhodocollybia butyracea</name>
    <dbReference type="NCBI Taxonomy" id="206335"/>
    <lineage>
        <taxon>Eukaryota</taxon>
        <taxon>Fungi</taxon>
        <taxon>Dikarya</taxon>
        <taxon>Basidiomycota</taxon>
        <taxon>Agaricomycotina</taxon>
        <taxon>Agaricomycetes</taxon>
        <taxon>Agaricomycetidae</taxon>
        <taxon>Agaricales</taxon>
        <taxon>Marasmiineae</taxon>
        <taxon>Omphalotaceae</taxon>
        <taxon>Rhodocollybia</taxon>
    </lineage>
</organism>
<sequence>MGRKQLNVNYYAHAPDDDSEKEVYLQAHGHNFDGRERHVVIHWFNGKLADSPVTQIIQLSGIPGKFVYESLVAKLRNPATMDSHKQYFLGSFTRAERQLLLQLADNVEYDKRSVVNGCRAWMRNLLLAMVKENLISEETFETIEEEVPLPKRLPESEA</sequence>
<name>A0A9P5PXD3_9AGAR</name>
<evidence type="ECO:0000313" key="2">
    <source>
        <dbReference type="Proteomes" id="UP000772434"/>
    </source>
</evidence>
<dbReference type="Proteomes" id="UP000772434">
    <property type="component" value="Unassembled WGS sequence"/>
</dbReference>
<comment type="caution">
    <text evidence="1">The sequence shown here is derived from an EMBL/GenBank/DDBJ whole genome shotgun (WGS) entry which is preliminary data.</text>
</comment>
<dbReference type="EMBL" id="JADNRY010000037">
    <property type="protein sequence ID" value="KAF9070822.1"/>
    <property type="molecule type" value="Genomic_DNA"/>
</dbReference>
<proteinExistence type="predicted"/>
<protein>
    <submittedName>
        <fullName evidence="1">Uncharacterized protein</fullName>
    </submittedName>
</protein>
<dbReference type="AlphaFoldDB" id="A0A9P5PXD3"/>
<dbReference type="OrthoDB" id="3235294at2759"/>
<gene>
    <name evidence="1" type="ORF">BDP27DRAFT_1323058</name>
</gene>
<accession>A0A9P5PXD3</accession>